<evidence type="ECO:0000256" key="4">
    <source>
        <dbReference type="ARBA" id="ARBA00022496"/>
    </source>
</evidence>
<dbReference type="InterPro" id="IPR009078">
    <property type="entry name" value="Ferritin-like_SF"/>
</dbReference>
<proteinExistence type="inferred from homology"/>
<feature type="binding site" evidence="11">
    <location>
        <position position="54"/>
    </location>
    <ligand>
        <name>Fe cation</name>
        <dbReference type="ChEBI" id="CHEBI:24875"/>
        <label>1</label>
    </ligand>
</feature>
<keyword evidence="4" id="KW-0410">Iron transport</keyword>
<dbReference type="GO" id="GO:0006879">
    <property type="term" value="P:intracellular iron ion homeostasis"/>
    <property type="evidence" value="ECO:0007669"/>
    <property type="project" value="UniProtKB-KW"/>
</dbReference>
<feature type="binding site" evidence="11">
    <location>
        <position position="51"/>
    </location>
    <ligand>
        <name>Fe cation</name>
        <dbReference type="ChEBI" id="CHEBI:24875"/>
        <label>2</label>
    </ligand>
</feature>
<keyword evidence="8" id="KW-0406">Ion transport</keyword>
<evidence type="ECO:0000256" key="10">
    <source>
        <dbReference type="PIRNR" id="PIRNR002560"/>
    </source>
</evidence>
<evidence type="ECO:0000313" key="14">
    <source>
        <dbReference type="Proteomes" id="UP000307999"/>
    </source>
</evidence>
<dbReference type="GO" id="GO:0020037">
    <property type="term" value="F:heme binding"/>
    <property type="evidence" value="ECO:0007669"/>
    <property type="project" value="TreeGrafter"/>
</dbReference>
<dbReference type="Proteomes" id="UP000307999">
    <property type="component" value="Unassembled WGS sequence"/>
</dbReference>
<feature type="binding site" evidence="11">
    <location>
        <position position="131"/>
    </location>
    <ligand>
        <name>Fe cation</name>
        <dbReference type="ChEBI" id="CHEBI:24875"/>
        <label>2</label>
    </ligand>
</feature>
<dbReference type="EMBL" id="SWDB01000009">
    <property type="protein sequence ID" value="TKB46304.1"/>
    <property type="molecule type" value="Genomic_DNA"/>
</dbReference>
<accession>A0A4U1B6W0</accession>
<protein>
    <recommendedName>
        <fullName evidence="10">Bacterioferritin</fullName>
        <ecNumber evidence="10">1.16.3.1</ecNumber>
    </recommendedName>
</protein>
<keyword evidence="6" id="KW-0560">Oxidoreductase</keyword>
<dbReference type="PROSITE" id="PS50905">
    <property type="entry name" value="FERRITIN_LIKE"/>
    <property type="match status" value="1"/>
</dbReference>
<dbReference type="GO" id="GO:0006826">
    <property type="term" value="P:iron ion transport"/>
    <property type="evidence" value="ECO:0007669"/>
    <property type="project" value="UniProtKB-KW"/>
</dbReference>
<evidence type="ECO:0000256" key="9">
    <source>
        <dbReference type="ARBA" id="ARBA00036243"/>
    </source>
</evidence>
<feature type="domain" description="Ferritin-like diiron" evidence="12">
    <location>
        <begin position="1"/>
        <end position="146"/>
    </location>
</feature>
<keyword evidence="3" id="KW-0813">Transport</keyword>
<gene>
    <name evidence="13" type="primary">bfr</name>
    <name evidence="13" type="ORF">E8M12_04425</name>
</gene>
<dbReference type="PIRSF" id="PIRSF002560">
    <property type="entry name" value="Bacterioferritin"/>
    <property type="match status" value="1"/>
</dbReference>
<feature type="binding site" evidence="11">
    <location>
        <position position="94"/>
    </location>
    <ligand>
        <name>Fe cation</name>
        <dbReference type="ChEBI" id="CHEBI:24875"/>
        <label>2</label>
    </ligand>
</feature>
<dbReference type="PRINTS" id="PR00601">
    <property type="entry name" value="BACFERRITIN"/>
</dbReference>
<keyword evidence="7 10" id="KW-0408">Iron</keyword>
<dbReference type="CDD" id="cd00907">
    <property type="entry name" value="Bacterioferritin"/>
    <property type="match status" value="1"/>
</dbReference>
<feature type="binding site" evidence="11">
    <location>
        <position position="46"/>
    </location>
    <ligand>
        <name>Fe cation</name>
        <dbReference type="ChEBI" id="CHEBI:24875"/>
        <label>3</label>
    </ligand>
</feature>
<comment type="function">
    <text evidence="10">Iron-storage protein, whose ferroxidase center binds Fe(2+), oxidizes it using dioxygen to Fe(3+), and participates in the subsequent Fe(3+) oxide mineral core formation within the central cavity of the BFR protein shell.</text>
</comment>
<feature type="binding site" evidence="11">
    <location>
        <position position="128"/>
    </location>
    <ligand>
        <name>Fe cation</name>
        <dbReference type="ChEBI" id="CHEBI:24875"/>
        <label>2</label>
    </ligand>
</feature>
<keyword evidence="14" id="KW-1185">Reference proteome</keyword>
<dbReference type="GO" id="GO:0004322">
    <property type="term" value="F:ferroxidase activity"/>
    <property type="evidence" value="ECO:0007669"/>
    <property type="project" value="UniProtKB-EC"/>
</dbReference>
<evidence type="ECO:0000256" key="2">
    <source>
        <dbReference type="ARBA" id="ARBA00022434"/>
    </source>
</evidence>
<dbReference type="NCBIfam" id="TIGR00754">
    <property type="entry name" value="bfr"/>
    <property type="match status" value="1"/>
</dbReference>
<feature type="binding site" evidence="11">
    <location>
        <position position="51"/>
    </location>
    <ligand>
        <name>Fe cation</name>
        <dbReference type="ChEBI" id="CHEBI:24875"/>
        <label>1</label>
    </ligand>
</feature>
<dbReference type="GO" id="GO:0008199">
    <property type="term" value="F:ferric iron binding"/>
    <property type="evidence" value="ECO:0007669"/>
    <property type="project" value="InterPro"/>
</dbReference>
<feature type="binding site" evidence="11">
    <location>
        <position position="50"/>
    </location>
    <ligand>
        <name>Fe cation</name>
        <dbReference type="ChEBI" id="CHEBI:24875"/>
        <label>3</label>
    </ligand>
</feature>
<dbReference type="Pfam" id="PF00210">
    <property type="entry name" value="Ferritin"/>
    <property type="match status" value="1"/>
</dbReference>
<name>A0A4U1B6W0_9GAMM</name>
<dbReference type="GO" id="GO:0005829">
    <property type="term" value="C:cytosol"/>
    <property type="evidence" value="ECO:0007669"/>
    <property type="project" value="TreeGrafter"/>
</dbReference>
<comment type="caution">
    <text evidence="13">The sequence shown here is derived from an EMBL/GenBank/DDBJ whole genome shotgun (WGS) entry which is preliminary data.</text>
</comment>
<evidence type="ECO:0000256" key="7">
    <source>
        <dbReference type="ARBA" id="ARBA00023004"/>
    </source>
</evidence>
<keyword evidence="2 10" id="KW-0409">Iron storage</keyword>
<evidence type="ECO:0000259" key="12">
    <source>
        <dbReference type="PROSITE" id="PS50905"/>
    </source>
</evidence>
<comment type="similarity">
    <text evidence="1 10">Belongs to the bacterioferritin family.</text>
</comment>
<feature type="binding site" evidence="11">
    <location>
        <position position="18"/>
    </location>
    <ligand>
        <name>Fe cation</name>
        <dbReference type="ChEBI" id="CHEBI:24875"/>
        <label>1</label>
    </ligand>
</feature>
<dbReference type="RefSeq" id="WP_136734880.1">
    <property type="nucleotide sequence ID" value="NZ_SWDB01000009.1"/>
</dbReference>
<dbReference type="SUPFAM" id="SSF47240">
    <property type="entry name" value="Ferritin-like"/>
    <property type="match status" value="1"/>
</dbReference>
<dbReference type="EC" id="1.16.3.1" evidence="10"/>
<evidence type="ECO:0000256" key="8">
    <source>
        <dbReference type="ARBA" id="ARBA00023065"/>
    </source>
</evidence>
<sequence>MKGNKKVIEGFNALLANELAAIDQYFIHSRMYDDWGLNRLYQRLDHEREEETEHADFLIKRMLFLEGTPNMVKRRDLMIGNDVKEMMENDLVLEMEVVQSLKDVIGICEEEQDYQSREILEKLLYDTEEDHVYWLEKQLGLIDKIGMKNYIQSQMGDNDSDQ</sequence>
<dbReference type="InterPro" id="IPR008331">
    <property type="entry name" value="Ferritin_DPS_dom"/>
</dbReference>
<dbReference type="PANTHER" id="PTHR30295">
    <property type="entry name" value="BACTERIOFERRITIN"/>
    <property type="match status" value="1"/>
</dbReference>
<evidence type="ECO:0000256" key="6">
    <source>
        <dbReference type="ARBA" id="ARBA00023002"/>
    </source>
</evidence>
<dbReference type="Gene3D" id="1.20.1260.10">
    <property type="match status" value="1"/>
</dbReference>
<evidence type="ECO:0000313" key="13">
    <source>
        <dbReference type="EMBL" id="TKB46304.1"/>
    </source>
</evidence>
<dbReference type="FunFam" id="1.20.1260.10:FF:000005">
    <property type="entry name" value="Bacterioferritin"/>
    <property type="match status" value="1"/>
</dbReference>
<organism evidence="13 14">
    <name type="scientific">Thalassotalea mangrovi</name>
    <dbReference type="NCBI Taxonomy" id="2572245"/>
    <lineage>
        <taxon>Bacteria</taxon>
        <taxon>Pseudomonadati</taxon>
        <taxon>Pseudomonadota</taxon>
        <taxon>Gammaproteobacteria</taxon>
        <taxon>Alteromonadales</taxon>
        <taxon>Colwelliaceae</taxon>
        <taxon>Thalassotalea</taxon>
    </lineage>
</organism>
<evidence type="ECO:0000256" key="11">
    <source>
        <dbReference type="PIRSR" id="PIRSR002560-1"/>
    </source>
</evidence>
<feature type="binding site" evidence="11">
    <location>
        <position position="128"/>
    </location>
    <ligand>
        <name>Fe cation</name>
        <dbReference type="ChEBI" id="CHEBI:24875"/>
        <label>1</label>
    </ligand>
</feature>
<reference evidence="13 14" key="1">
    <citation type="submission" date="2019-04" db="EMBL/GenBank/DDBJ databases">
        <title>Thalassotalea guangxiensis sp. nov., isolated from sediment of the coastal wetland.</title>
        <authorList>
            <person name="Zheng S."/>
            <person name="Zhang D."/>
        </authorList>
    </citation>
    <scope>NUCLEOTIDE SEQUENCE [LARGE SCALE GENOMIC DNA]</scope>
    <source>
        <strain evidence="13 14">ZS-4</strain>
    </source>
</reference>
<dbReference type="PANTHER" id="PTHR30295:SF9">
    <property type="entry name" value="BACTERIOFERRITIN"/>
    <property type="match status" value="1"/>
</dbReference>
<comment type="catalytic activity">
    <reaction evidence="10">
        <text>4 Fe(2+) + O2 + 4 H(+) = 4 Fe(3+) + 2 H2O</text>
        <dbReference type="Rhea" id="RHEA:11148"/>
        <dbReference type="ChEBI" id="CHEBI:15377"/>
        <dbReference type="ChEBI" id="CHEBI:15378"/>
        <dbReference type="ChEBI" id="CHEBI:15379"/>
        <dbReference type="ChEBI" id="CHEBI:29033"/>
        <dbReference type="ChEBI" id="CHEBI:29034"/>
        <dbReference type="EC" id="1.16.3.1"/>
    </reaction>
</comment>
<evidence type="ECO:0000256" key="3">
    <source>
        <dbReference type="ARBA" id="ARBA00022448"/>
    </source>
</evidence>
<dbReference type="InterPro" id="IPR002024">
    <property type="entry name" value="Bacterioferritin"/>
</dbReference>
<dbReference type="OrthoDB" id="9800505at2"/>
<dbReference type="AlphaFoldDB" id="A0A4U1B6W0"/>
<dbReference type="InterPro" id="IPR009040">
    <property type="entry name" value="Ferritin-like_diiron"/>
</dbReference>
<keyword evidence="5 10" id="KW-0479">Metal-binding</keyword>
<comment type="catalytic activity">
    <reaction evidence="9">
        <text>Fe(2+)(in) = Fe(2+)(out)</text>
        <dbReference type="Rhea" id="RHEA:28486"/>
        <dbReference type="ChEBI" id="CHEBI:29033"/>
    </reaction>
</comment>
<evidence type="ECO:0000256" key="1">
    <source>
        <dbReference type="ARBA" id="ARBA00008093"/>
    </source>
</evidence>
<dbReference type="GO" id="GO:0140315">
    <property type="term" value="F:iron ion sequestering activity"/>
    <property type="evidence" value="ECO:0007669"/>
    <property type="project" value="UniProtKB-ARBA"/>
</dbReference>
<dbReference type="InterPro" id="IPR012347">
    <property type="entry name" value="Ferritin-like"/>
</dbReference>
<evidence type="ECO:0000256" key="5">
    <source>
        <dbReference type="ARBA" id="ARBA00022723"/>
    </source>
</evidence>